<dbReference type="GO" id="GO:0016887">
    <property type="term" value="F:ATP hydrolysis activity"/>
    <property type="evidence" value="ECO:0007669"/>
    <property type="project" value="InterPro"/>
</dbReference>
<evidence type="ECO:0000256" key="11">
    <source>
        <dbReference type="ARBA" id="ARBA00034036"/>
    </source>
</evidence>
<comment type="subcellular location">
    <subcellularLocation>
        <location evidence="1 15">Membrane</location>
        <topology evidence="1 15">Multi-pass membrane protein</topology>
    </subcellularLocation>
</comment>
<dbReference type="Pfam" id="PF16209">
    <property type="entry name" value="PhoLip_ATPase_N"/>
    <property type="match status" value="2"/>
</dbReference>
<keyword evidence="7 14" id="KW-0460">Magnesium</keyword>
<feature type="binding site" evidence="14">
    <location>
        <position position="983"/>
    </location>
    <ligand>
        <name>Mg(2+)</name>
        <dbReference type="ChEBI" id="CHEBI:18420"/>
    </ligand>
</feature>
<feature type="transmembrane region" description="Helical" evidence="15">
    <location>
        <begin position="1386"/>
        <end position="1405"/>
    </location>
</feature>
<dbReference type="GO" id="GO:0000287">
    <property type="term" value="F:magnesium ion binding"/>
    <property type="evidence" value="ECO:0007669"/>
    <property type="project" value="UniProtKB-UniRule"/>
</dbReference>
<keyword evidence="8 15" id="KW-1278">Translocase</keyword>
<feature type="binding site" evidence="13">
    <location>
        <position position="1182"/>
    </location>
    <ligand>
        <name>ATP</name>
        <dbReference type="ChEBI" id="CHEBI:30616"/>
    </ligand>
</feature>
<evidence type="ECO:0000256" key="5">
    <source>
        <dbReference type="ARBA" id="ARBA00022741"/>
    </source>
</evidence>
<dbReference type="PANTHER" id="PTHR24092">
    <property type="entry name" value="PROBABLE PHOSPHOLIPID-TRANSPORTING ATPASE"/>
    <property type="match status" value="1"/>
</dbReference>
<evidence type="ECO:0000256" key="9">
    <source>
        <dbReference type="ARBA" id="ARBA00022989"/>
    </source>
</evidence>
<comment type="catalytic activity">
    <reaction evidence="11 15">
        <text>ATP + H2O + phospholipidSide 1 = ADP + phosphate + phospholipidSide 2.</text>
        <dbReference type="EC" id="7.6.2.1"/>
    </reaction>
</comment>
<feature type="compositionally biased region" description="Polar residues" evidence="16">
    <location>
        <begin position="93"/>
        <end position="103"/>
    </location>
</feature>
<feature type="binding site" evidence="13">
    <location>
        <position position="1298"/>
    </location>
    <ligand>
        <name>ATP</name>
        <dbReference type="ChEBI" id="CHEBI:30616"/>
    </ligand>
</feature>
<dbReference type="NCBIfam" id="TIGR01652">
    <property type="entry name" value="ATPase-Plipid"/>
    <property type="match status" value="2"/>
</dbReference>
<dbReference type="InterPro" id="IPR023298">
    <property type="entry name" value="ATPase_P-typ_TM_dom_sf"/>
</dbReference>
<feature type="binding site" evidence="13">
    <location>
        <position position="982"/>
    </location>
    <ligand>
        <name>ATP</name>
        <dbReference type="ChEBI" id="CHEBI:30616"/>
    </ligand>
</feature>
<feature type="transmembrane region" description="Helical" evidence="15">
    <location>
        <begin position="200"/>
        <end position="219"/>
    </location>
</feature>
<dbReference type="FunFam" id="3.40.1110.10:FF:000025">
    <property type="entry name" value="Phospholipid-transporting ATPase"/>
    <property type="match status" value="1"/>
</dbReference>
<evidence type="ECO:0000256" key="3">
    <source>
        <dbReference type="ARBA" id="ARBA00022692"/>
    </source>
</evidence>
<feature type="binding site" evidence="14">
    <location>
        <position position="1328"/>
    </location>
    <ligand>
        <name>Mg(2+)</name>
        <dbReference type="ChEBI" id="CHEBI:18420"/>
    </ligand>
</feature>
<feature type="binding site" evidence="13">
    <location>
        <position position="1124"/>
    </location>
    <ligand>
        <name>ATP</name>
        <dbReference type="ChEBI" id="CHEBI:30616"/>
    </ligand>
</feature>
<dbReference type="Gene3D" id="2.70.150.10">
    <property type="entry name" value="Calcium-transporting ATPase, cytoplasmic transduction domain A"/>
    <property type="match status" value="2"/>
</dbReference>
<feature type="compositionally biased region" description="Pro residues" evidence="16">
    <location>
        <begin position="1"/>
        <end position="20"/>
    </location>
</feature>
<dbReference type="Gene3D" id="1.20.1110.10">
    <property type="entry name" value="Calcium-transporting ATPase, transmembrane domain"/>
    <property type="match status" value="1"/>
</dbReference>
<dbReference type="OrthoDB" id="377733at2759"/>
<keyword evidence="4 14" id="KW-0479">Metal-binding</keyword>
<dbReference type="EC" id="7.6.2.1" evidence="15"/>
<evidence type="ECO:0000256" key="10">
    <source>
        <dbReference type="ARBA" id="ARBA00023136"/>
    </source>
</evidence>
<dbReference type="GO" id="GO:0140326">
    <property type="term" value="F:ATPase-coupled intramembrane lipid transporter activity"/>
    <property type="evidence" value="ECO:0007669"/>
    <property type="project" value="UniProtKB-EC"/>
</dbReference>
<feature type="domain" description="P-type ATPase N-terminal" evidence="17">
    <location>
        <begin position="590"/>
        <end position="652"/>
    </location>
</feature>
<dbReference type="Gene3D" id="3.40.50.1000">
    <property type="entry name" value="HAD superfamily/HAD-like"/>
    <property type="match status" value="3"/>
</dbReference>
<dbReference type="PANTHER" id="PTHR24092:SF213">
    <property type="entry name" value="PHOSPHOLIPID-TRANSPORTING ATPASE"/>
    <property type="match status" value="1"/>
</dbReference>
<evidence type="ECO:0000313" key="19">
    <source>
        <dbReference type="EMBL" id="RCV44995.1"/>
    </source>
</evidence>
<feature type="domain" description="P-type ATPase C-terminal" evidence="18">
    <location>
        <begin position="1350"/>
        <end position="1590"/>
    </location>
</feature>
<dbReference type="GO" id="GO:0016020">
    <property type="term" value="C:membrane"/>
    <property type="evidence" value="ECO:0007669"/>
    <property type="project" value="UniProtKB-SubCell"/>
</dbReference>
<dbReference type="InterPro" id="IPR018303">
    <property type="entry name" value="ATPase_P-typ_P_site"/>
</dbReference>
<dbReference type="FunFam" id="2.70.150.10:FF:000054">
    <property type="entry name" value="Phospholipid-transporting ATPase"/>
    <property type="match status" value="1"/>
</dbReference>
<dbReference type="Gene3D" id="3.40.1110.10">
    <property type="entry name" value="Calcium-transporting ATPase, cytoplasmic domain N"/>
    <property type="match status" value="2"/>
</dbReference>
<keyword evidence="6 13" id="KW-0067">ATP-binding</keyword>
<feature type="binding site" evidence="14">
    <location>
        <position position="1324"/>
    </location>
    <ligand>
        <name>Mg(2+)</name>
        <dbReference type="ChEBI" id="CHEBI:18420"/>
    </ligand>
</feature>
<dbReference type="InterPro" id="IPR044492">
    <property type="entry name" value="P_typ_ATPase_HD_dom"/>
</dbReference>
<organism evidence="19">
    <name type="scientific">Setaria italica</name>
    <name type="common">Foxtail millet</name>
    <name type="synonym">Panicum italicum</name>
    <dbReference type="NCBI Taxonomy" id="4555"/>
    <lineage>
        <taxon>Eukaryota</taxon>
        <taxon>Viridiplantae</taxon>
        <taxon>Streptophyta</taxon>
        <taxon>Embryophyta</taxon>
        <taxon>Tracheophyta</taxon>
        <taxon>Spermatophyta</taxon>
        <taxon>Magnoliopsida</taxon>
        <taxon>Liliopsida</taxon>
        <taxon>Poales</taxon>
        <taxon>Poaceae</taxon>
        <taxon>PACMAD clade</taxon>
        <taxon>Panicoideae</taxon>
        <taxon>Panicodae</taxon>
        <taxon>Paniceae</taxon>
        <taxon>Cenchrinae</taxon>
        <taxon>Setaria</taxon>
    </lineage>
</organism>
<reference evidence="19" key="1">
    <citation type="journal article" date="2012" name="Nat. Biotechnol.">
        <title>Reference genome sequence of the model plant Setaria.</title>
        <authorList>
            <person name="Bennetzen J.L."/>
            <person name="Schmutz J."/>
            <person name="Wang H."/>
            <person name="Percifield R."/>
            <person name="Hawkins J."/>
            <person name="Pontaroli A.C."/>
            <person name="Estep M."/>
            <person name="Feng L."/>
            <person name="Vaughn J.N."/>
            <person name="Grimwood J."/>
            <person name="Jenkins J."/>
            <person name="Barry K."/>
            <person name="Lindquist E."/>
            <person name="Hellsten U."/>
            <person name="Deshpande S."/>
            <person name="Wang X."/>
            <person name="Wu X."/>
            <person name="Mitros T."/>
            <person name="Triplett J."/>
            <person name="Yang X."/>
            <person name="Ye C.Y."/>
            <person name="Mauro-Herrera M."/>
            <person name="Wang L."/>
            <person name="Li P."/>
            <person name="Sharma M."/>
            <person name="Sharma R."/>
            <person name="Ronald P.C."/>
            <person name="Panaud O."/>
            <person name="Kellogg E.A."/>
            <person name="Brutnell T.P."/>
            <person name="Doust A.N."/>
            <person name="Tuskan G.A."/>
            <person name="Rokhsar D."/>
            <person name="Devos K.M."/>
        </authorList>
    </citation>
    <scope>NUCLEOTIDE SEQUENCE [LARGE SCALE GENOMIC DNA]</scope>
    <source>
        <strain evidence="19">Yugu1</strain>
    </source>
</reference>
<feature type="binding site" evidence="13">
    <location>
        <position position="983"/>
    </location>
    <ligand>
        <name>ATP</name>
        <dbReference type="ChEBI" id="CHEBI:30616"/>
    </ligand>
</feature>
<evidence type="ECO:0000259" key="17">
    <source>
        <dbReference type="Pfam" id="PF16209"/>
    </source>
</evidence>
<dbReference type="GO" id="GO:0015914">
    <property type="term" value="P:phospholipid transport"/>
    <property type="evidence" value="ECO:0007669"/>
    <property type="project" value="InterPro"/>
</dbReference>
<feature type="transmembrane region" description="Helical" evidence="15">
    <location>
        <begin position="852"/>
        <end position="873"/>
    </location>
</feature>
<dbReference type="SUPFAM" id="SSF56784">
    <property type="entry name" value="HAD-like"/>
    <property type="match status" value="2"/>
</dbReference>
<dbReference type="InterPro" id="IPR023214">
    <property type="entry name" value="HAD_sf"/>
</dbReference>
<feature type="transmembrane region" description="Helical" evidence="15">
    <location>
        <begin position="1497"/>
        <end position="1514"/>
    </location>
</feature>
<feature type="compositionally biased region" description="Basic and acidic residues" evidence="16">
    <location>
        <begin position="1599"/>
        <end position="1609"/>
    </location>
</feature>
<feature type="binding site" evidence="13">
    <location>
        <position position="1304"/>
    </location>
    <ligand>
        <name>ATP</name>
        <dbReference type="ChEBI" id="CHEBI:30616"/>
    </ligand>
</feature>
<gene>
    <name evidence="19" type="ORF">SETIT_9G418300v2</name>
</gene>
<accession>A0A368SRE1</accession>
<keyword evidence="10 15" id="KW-0472">Membrane</keyword>
<dbReference type="InterPro" id="IPR023299">
    <property type="entry name" value="ATPase_P-typ_cyto_dom_N"/>
</dbReference>
<dbReference type="InterPro" id="IPR036412">
    <property type="entry name" value="HAD-like_sf"/>
</dbReference>
<protein>
    <recommendedName>
        <fullName evidence="15">Phospholipid-transporting ATPase</fullName>
        <ecNumber evidence="15">7.6.2.1</ecNumber>
    </recommendedName>
</protein>
<name>A0A368SRE1_SETIT</name>
<dbReference type="Pfam" id="PF13246">
    <property type="entry name" value="Cation_ATPase"/>
    <property type="match status" value="1"/>
</dbReference>
<dbReference type="SFLD" id="SFLDF00027">
    <property type="entry name" value="p-type_atpase"/>
    <property type="match status" value="1"/>
</dbReference>
<feature type="binding site" evidence="13">
    <location>
        <position position="981"/>
    </location>
    <ligand>
        <name>ATP</name>
        <dbReference type="ChEBI" id="CHEBI:30616"/>
    </ligand>
</feature>
<evidence type="ECO:0000256" key="6">
    <source>
        <dbReference type="ARBA" id="ARBA00022840"/>
    </source>
</evidence>
<feature type="binding site" evidence="14">
    <location>
        <position position="981"/>
    </location>
    <ligand>
        <name>Mg(2+)</name>
        <dbReference type="ChEBI" id="CHEBI:18420"/>
    </ligand>
</feature>
<comment type="similarity">
    <text evidence="2 15">Belongs to the cation transport ATPase (P-type) (TC 3.A.3) family. Type IV subfamily.</text>
</comment>
<evidence type="ECO:0000256" key="15">
    <source>
        <dbReference type="RuleBase" id="RU362033"/>
    </source>
</evidence>
<dbReference type="NCBIfam" id="TIGR01494">
    <property type="entry name" value="ATPase_P-type"/>
    <property type="match status" value="2"/>
</dbReference>
<feature type="binding site" evidence="13">
    <location>
        <position position="1262"/>
    </location>
    <ligand>
        <name>ATP</name>
        <dbReference type="ChEBI" id="CHEBI:30616"/>
    </ligand>
</feature>
<proteinExistence type="inferred from homology"/>
<dbReference type="PROSITE" id="PS00154">
    <property type="entry name" value="ATPASE_E1_E2"/>
    <property type="match status" value="2"/>
</dbReference>
<keyword evidence="5 13" id="KW-0547">Nucleotide-binding</keyword>
<feature type="transmembrane region" description="Helical" evidence="15">
    <location>
        <begin position="1521"/>
        <end position="1541"/>
    </location>
</feature>
<evidence type="ECO:0000256" key="7">
    <source>
        <dbReference type="ARBA" id="ARBA00022842"/>
    </source>
</evidence>
<evidence type="ECO:0000256" key="13">
    <source>
        <dbReference type="PIRSR" id="PIRSR606539-2"/>
    </source>
</evidence>
<dbReference type="SFLD" id="SFLDG00002">
    <property type="entry name" value="C1.7:_P-type_atpase_like"/>
    <property type="match status" value="1"/>
</dbReference>
<feature type="compositionally biased region" description="Basic and acidic residues" evidence="16">
    <location>
        <begin position="116"/>
        <end position="126"/>
    </location>
</feature>
<evidence type="ECO:0000256" key="12">
    <source>
        <dbReference type="PIRSR" id="PIRSR606539-1"/>
    </source>
</evidence>
<feature type="transmembrane region" description="Helical" evidence="15">
    <location>
        <begin position="1417"/>
        <end position="1434"/>
    </location>
</feature>
<evidence type="ECO:0000256" key="14">
    <source>
        <dbReference type="PIRSR" id="PIRSR606539-3"/>
    </source>
</evidence>
<dbReference type="InterPro" id="IPR001757">
    <property type="entry name" value="P_typ_ATPase"/>
</dbReference>
<feature type="transmembrane region" description="Helical" evidence="15">
    <location>
        <begin position="629"/>
        <end position="647"/>
    </location>
</feature>
<dbReference type="InterPro" id="IPR008250">
    <property type="entry name" value="ATPase_P-typ_transduc_dom_A_sf"/>
</dbReference>
<feature type="compositionally biased region" description="Low complexity" evidence="16">
    <location>
        <begin position="24"/>
        <end position="35"/>
    </location>
</feature>
<feature type="transmembrane region" description="Helical" evidence="15">
    <location>
        <begin position="396"/>
        <end position="417"/>
    </location>
</feature>
<evidence type="ECO:0000256" key="1">
    <source>
        <dbReference type="ARBA" id="ARBA00004141"/>
    </source>
</evidence>
<evidence type="ECO:0000256" key="16">
    <source>
        <dbReference type="SAM" id="MobiDB-lite"/>
    </source>
</evidence>
<comment type="cofactor">
    <cofactor evidence="14">
        <name>Mg(2+)</name>
        <dbReference type="ChEBI" id="CHEBI:18420"/>
    </cofactor>
</comment>
<feature type="region of interest" description="Disordered" evidence="16">
    <location>
        <begin position="1"/>
        <end position="57"/>
    </location>
</feature>
<evidence type="ECO:0000256" key="8">
    <source>
        <dbReference type="ARBA" id="ARBA00022967"/>
    </source>
</evidence>
<dbReference type="STRING" id="4555.A0A368SRE1"/>
<reference evidence="19" key="2">
    <citation type="submission" date="2015-07" db="EMBL/GenBank/DDBJ databases">
        <authorList>
            <person name="Noorani M."/>
        </authorList>
    </citation>
    <scope>NUCLEOTIDE SEQUENCE</scope>
    <source>
        <strain evidence="19">Yugu1</strain>
    </source>
</reference>
<dbReference type="PRINTS" id="PR00119">
    <property type="entry name" value="CATATPASE"/>
</dbReference>
<dbReference type="InterPro" id="IPR032630">
    <property type="entry name" value="P_typ_ATPase_c"/>
</dbReference>
<dbReference type="Pfam" id="PF16212">
    <property type="entry name" value="PhoLip_ATPase_C"/>
    <property type="match status" value="1"/>
</dbReference>
<feature type="transmembrane region" description="Helical" evidence="15">
    <location>
        <begin position="1561"/>
        <end position="1580"/>
    </location>
</feature>
<feature type="binding site" evidence="13">
    <location>
        <position position="1083"/>
    </location>
    <ligand>
        <name>ATP</name>
        <dbReference type="ChEBI" id="CHEBI:30616"/>
    </ligand>
</feature>
<evidence type="ECO:0000259" key="18">
    <source>
        <dbReference type="Pfam" id="PF16212"/>
    </source>
</evidence>
<dbReference type="SUPFAM" id="SSF81665">
    <property type="entry name" value="Calcium ATPase, transmembrane domain M"/>
    <property type="match status" value="2"/>
</dbReference>
<feature type="region of interest" description="Disordered" evidence="16">
    <location>
        <begin position="93"/>
        <end position="126"/>
    </location>
</feature>
<feature type="binding site" evidence="13">
    <location>
        <position position="1327"/>
    </location>
    <ligand>
        <name>ATP</name>
        <dbReference type="ChEBI" id="CHEBI:30616"/>
    </ligand>
</feature>
<dbReference type="GO" id="GO:0005524">
    <property type="term" value="F:ATP binding"/>
    <property type="evidence" value="ECO:0007669"/>
    <property type="project" value="UniProtKB-UniRule"/>
</dbReference>
<feature type="active site" description="4-aspartylphosphate intermediate" evidence="12">
    <location>
        <position position="981"/>
    </location>
</feature>
<sequence length="1620" mass="180694">MRPERPLLPPSTPSLPPLPPSQQADEAAGAAAMDDVPARLPDPVPSPILRHSPANSVRRTRSLRSLLADSPSVTFAANLRSGSNASSLENFQFQRSGSRSASGTPAGLGRVSTRRSASERAGSQRDLRDEDARFVYINDADRTNAPPAGLPDNSIHTTKYSVLTFLPRNLYEQFHRVAYLYFLVLVALNMVPQLGVLTPAASVLPLAFVLSVTAVKDAYEDWRRHRSDKNENNREASVLVGGVFRPKRWKEIQVGEVLRVAANETLPCDMVLLSTSDPTGVAYVQTINLDGESNLKTRYAKQETMPTPPEALAGVIKCERPNRNIYGFLATVDLDGRRAVSLGPSNIVLRGCELKNTAWAVGVAVYTGRDTKVMLNSSGAPSKRSHLETHMNRETIMLAVVLFLLCFIVALLAGIWLGDHSDDLAVIPFFRKRDFSSRDDPDAKYNWYGMGAEVAFTFMKSVIQFQVMIPIALYISMEIVRVGQAFFMVQDRHMLDEKRQAKFQCRALNINEDLGQIKYVFSDKTGTLTENRMEFRCASVHGADFSATDGGDGIVGDEHSVIGKQDHGSSRHMSASQKELGDEDARVVRVGDAERTNERLDFAGNAVRTAKYSPLTFLPRNLFEQFHRLAYVYFLVIAVLNQLPQLAVFGRGASVMPLAFVLIVTAVKDAYEDWRRHRSDRAENGRLAAVLSPGGAQFLPTKWKDVRVGDVVRVVSDESLPADMVLLATSETTGVAYVQTLNLDGESNLKTRYAKQETLSTPPERLAGAVIRCERPSRNIYGFQANLELEGESRRIPLGPSNIVLRGCELKNTAWAVGVVVYAGRETKAMLNNAGAPKKRSRLETHMNRETLFLSAILVVLCALVATLSGVWLRTHEEELELAQFFHKKDYLKRDKNNDYENYNYYGIVAQIVFIFLMAVIVFQIMIPISLYISMELVRLGQAYFMIRDTRLFDESSNSRFQCRALNINEDLGQIKCIFSDKTGTLTQNKMEFRCASIDGVDYSDIARQRPAEGDRVWAPKISVNTDRELVKLIRDGGHTEQGKQTRDFFLALATCNTIVPMVTDGPDPKKKVIDYQGESPDEQALVSAAAAYGFVLVERTSGHIVIDVLGEKQRYDVLGLHEFDSDRKRMSVIIGCPDKSVKLFVKGADSSMFGIIDKNVNSDVVQATEKHLHSYSSLGLRTLVIGMRELSQEEFQEWQMAYEKASTALLGRGNLLRGVAADIERNLCLLGASGIEDKLQDGVPEAIEKLRQAGIKVWVLTGDKQETAISIGYSCKLLTRDMLFEIAIACDVVLCCRVAPLQKAGIVDLIKKRTSDMTLAIGDGANDVSMIQMADVGIGISGQEGRQAVMASDFAMGQFRFLVPLLLVHGHWNYQRMAYMILYNFYRNATFVFVLFWYVLYTGFTLTTAITEWSSVLYSVIYTAVPTIVVAILDKDLSRRTLLKYPQLYGPGQREENYNLRLFIFIMMDSIWQSIACFFIPYLAYRKSVIDSSSLGDLWTLSVVILVNIHLAMDVIRWNWITHVAIWGSIVATWICVMIIDSIPIMPGFWAIYKVMGTGLFWALLLAVTVVGMIPHFAAKAFSEYFTPSDIQIAREMEKSQDTHDATHPEVQMSSVSRA</sequence>
<feature type="binding site" evidence="13">
    <location>
        <position position="1263"/>
    </location>
    <ligand>
        <name>ATP</name>
        <dbReference type="ChEBI" id="CHEBI:30616"/>
    </ligand>
</feature>
<dbReference type="SUPFAM" id="SSF81660">
    <property type="entry name" value="Metal cation-transporting ATPase, ATP-binding domain N"/>
    <property type="match status" value="1"/>
</dbReference>
<feature type="binding site" evidence="13">
    <location>
        <position position="1328"/>
    </location>
    <ligand>
        <name>ATP</name>
        <dbReference type="ChEBI" id="CHEBI:30616"/>
    </ligand>
</feature>
<feature type="binding site" evidence="13">
    <location>
        <position position="1147"/>
    </location>
    <ligand>
        <name>ATP</name>
        <dbReference type="ChEBI" id="CHEBI:30616"/>
    </ligand>
</feature>
<keyword evidence="3 15" id="KW-0812">Transmembrane</keyword>
<evidence type="ECO:0000256" key="4">
    <source>
        <dbReference type="ARBA" id="ARBA00022723"/>
    </source>
</evidence>
<feature type="transmembrane region" description="Helical" evidence="15">
    <location>
        <begin position="653"/>
        <end position="671"/>
    </location>
</feature>
<feature type="region of interest" description="Disordered" evidence="16">
    <location>
        <begin position="1599"/>
        <end position="1620"/>
    </location>
</feature>
<dbReference type="SUPFAM" id="SSF81653">
    <property type="entry name" value="Calcium ATPase, transduction domain A"/>
    <property type="match status" value="2"/>
</dbReference>
<dbReference type="InterPro" id="IPR032631">
    <property type="entry name" value="P-type_ATPase_N"/>
</dbReference>
<dbReference type="EMBL" id="CM003536">
    <property type="protein sequence ID" value="RCV44995.1"/>
    <property type="molecule type" value="Genomic_DNA"/>
</dbReference>
<keyword evidence="9 15" id="KW-1133">Transmembrane helix</keyword>
<evidence type="ECO:0000256" key="2">
    <source>
        <dbReference type="ARBA" id="ARBA00008109"/>
    </source>
</evidence>
<feature type="transmembrane region" description="Helical" evidence="15">
    <location>
        <begin position="1463"/>
        <end position="1485"/>
    </location>
</feature>
<feature type="binding site" evidence="13">
    <location>
        <position position="1264"/>
    </location>
    <ligand>
        <name>ATP</name>
        <dbReference type="ChEBI" id="CHEBI:30616"/>
    </ligand>
</feature>
<dbReference type="CDD" id="cd02073">
    <property type="entry name" value="P-type_ATPase_APLT_Dnf-like"/>
    <property type="match status" value="1"/>
</dbReference>
<feature type="transmembrane region" description="Helical" evidence="15">
    <location>
        <begin position="905"/>
        <end position="933"/>
    </location>
</feature>
<feature type="domain" description="P-type ATPase N-terminal" evidence="17">
    <location>
        <begin position="135"/>
        <end position="201"/>
    </location>
</feature>
<dbReference type="InterPro" id="IPR006539">
    <property type="entry name" value="P-type_ATPase_IV"/>
</dbReference>
<dbReference type="SFLD" id="SFLDS00003">
    <property type="entry name" value="Haloacid_Dehalogenase"/>
    <property type="match status" value="1"/>
</dbReference>